<feature type="binding site" evidence="3">
    <location>
        <begin position="207"/>
        <end position="209"/>
    </location>
    <ligand>
        <name>substrate</name>
    </ligand>
</feature>
<dbReference type="Pfam" id="PF01048">
    <property type="entry name" value="PNP_UDP_1"/>
    <property type="match status" value="1"/>
</dbReference>
<evidence type="ECO:0000256" key="3">
    <source>
        <dbReference type="HAMAP-Rule" id="MF_01963"/>
    </source>
</evidence>
<dbReference type="AlphaFoldDB" id="S3C0F0"/>
<dbReference type="GO" id="GO:0019509">
    <property type="term" value="P:L-methionine salvage from methylthioadenosine"/>
    <property type="evidence" value="ECO:0007669"/>
    <property type="project" value="TreeGrafter"/>
</dbReference>
<feature type="site" description="Important for substrate specificity" evidence="3">
    <location>
        <position position="165"/>
    </location>
</feature>
<dbReference type="Gene3D" id="3.40.50.1580">
    <property type="entry name" value="Nucleoside phosphorylase domain"/>
    <property type="match status" value="1"/>
</dbReference>
<proteinExistence type="inferred from homology"/>
<evidence type="ECO:0000256" key="1">
    <source>
        <dbReference type="ARBA" id="ARBA00022676"/>
    </source>
</evidence>
<sequence length="250" mass="27038">MLALIGGTGFDRPGIIEDPEEIDMETPYGRPSAPLIFGRLGSRPIVFLRRHGVHHEYAPHRVPYRANIWALQRAGVEGIIGVATVGGIGEALLPGDLMVPDQLIDYTWGRECTYYDSPDAGVKHIDFTMPFDQALSSLLISAARRLGKTIVADGVYACTQGPRLETAAEVARYARDGANVIGMTAYPECALARELELPYAAICPIVNSAAGLRESKHAIRFEALKDAADRAAKGAVDVVEEAVRILDVRA</sequence>
<evidence type="ECO:0000313" key="6">
    <source>
        <dbReference type="Proteomes" id="UP000014400"/>
    </source>
</evidence>
<comment type="subunit">
    <text evidence="3">Homohexamer. Dimer of a homotrimer.</text>
</comment>
<keyword evidence="6" id="KW-1185">Reference proteome</keyword>
<comment type="similarity">
    <text evidence="3">Belongs to the PNP/MTAP phosphorylase family. MTAP subfamily.</text>
</comment>
<accession>S3C0F0</accession>
<organism evidence="5 6">
    <name type="scientific">Sutterella wadsworthensis HGA0223</name>
    <dbReference type="NCBI Taxonomy" id="1203554"/>
    <lineage>
        <taxon>Bacteria</taxon>
        <taxon>Pseudomonadati</taxon>
        <taxon>Pseudomonadota</taxon>
        <taxon>Betaproteobacteria</taxon>
        <taxon>Burkholderiales</taxon>
        <taxon>Sutterellaceae</taxon>
        <taxon>Sutterella</taxon>
    </lineage>
</organism>
<dbReference type="HOGENOM" id="CLU_054456_0_2_4"/>
<evidence type="ECO:0000313" key="5">
    <source>
        <dbReference type="EMBL" id="EPD99787.1"/>
    </source>
</evidence>
<dbReference type="HAMAP" id="MF_01963">
    <property type="entry name" value="MTAP"/>
    <property type="match status" value="1"/>
</dbReference>
<comment type="catalytic activity">
    <reaction evidence="3">
        <text>a purine D-ribonucleoside + phosphate = a purine nucleobase + alpha-D-ribose 1-phosphate</text>
        <dbReference type="Rhea" id="RHEA:19805"/>
        <dbReference type="ChEBI" id="CHEBI:26386"/>
        <dbReference type="ChEBI" id="CHEBI:43474"/>
        <dbReference type="ChEBI" id="CHEBI:57720"/>
        <dbReference type="ChEBI" id="CHEBI:142355"/>
        <dbReference type="EC" id="2.4.2.1"/>
    </reaction>
</comment>
<dbReference type="EMBL" id="ATCF01000012">
    <property type="protein sequence ID" value="EPD99787.1"/>
    <property type="molecule type" value="Genomic_DNA"/>
</dbReference>
<feature type="binding site" evidence="3">
    <location>
        <position position="8"/>
    </location>
    <ligand>
        <name>phosphate</name>
        <dbReference type="ChEBI" id="CHEBI:43474"/>
    </ligand>
</feature>
<dbReference type="EC" id="2.4.2.1" evidence="3"/>
<gene>
    <name evidence="5" type="ORF">HMPREF1476_00591</name>
</gene>
<dbReference type="STRING" id="1203554.HMPREF1476_00591"/>
<dbReference type="SUPFAM" id="SSF53167">
    <property type="entry name" value="Purine and uridine phosphorylases"/>
    <property type="match status" value="1"/>
</dbReference>
<dbReference type="InterPro" id="IPR000845">
    <property type="entry name" value="Nucleoside_phosphorylase_d"/>
</dbReference>
<comment type="caution">
    <text evidence="5">The sequence shown here is derived from an EMBL/GenBank/DDBJ whole genome shotgun (WGS) entry which is preliminary data.</text>
</comment>
<protein>
    <recommendedName>
        <fullName evidence="3">Probable 6-oxopurine nucleoside phosphorylase</fullName>
        <ecNumber evidence="3">2.4.2.1</ecNumber>
    </recommendedName>
    <alternativeName>
        <fullName evidence="3">Purine nucleoside phosphorylase</fullName>
        <shortName evidence="3">PNP</shortName>
    </alternativeName>
</protein>
<keyword evidence="3" id="KW-0660">Purine salvage</keyword>
<evidence type="ECO:0000256" key="2">
    <source>
        <dbReference type="ARBA" id="ARBA00022679"/>
    </source>
</evidence>
<dbReference type="PANTHER" id="PTHR42679">
    <property type="entry name" value="S-METHYL-5'-THIOADENOSINE PHOSPHORYLASE"/>
    <property type="match status" value="1"/>
</dbReference>
<feature type="binding site" evidence="3">
    <location>
        <position position="184"/>
    </location>
    <ligand>
        <name>phosphate</name>
        <dbReference type="ChEBI" id="CHEBI:43474"/>
    </ligand>
</feature>
<dbReference type="CDD" id="cd09010">
    <property type="entry name" value="MTAP_SsMTAPII_like_MTIP"/>
    <property type="match status" value="1"/>
</dbReference>
<comment type="pathway">
    <text evidence="3">Purine metabolism; purine nucleoside salvage.</text>
</comment>
<comment type="caution">
    <text evidence="3">Lacks conserved residue(s) required for the propagation of feature annotation.</text>
</comment>
<dbReference type="Proteomes" id="UP000014400">
    <property type="component" value="Unassembled WGS sequence"/>
</dbReference>
<feature type="binding site" evidence="3">
    <location>
        <begin position="50"/>
        <end position="51"/>
    </location>
    <ligand>
        <name>phosphate</name>
        <dbReference type="ChEBI" id="CHEBI:43474"/>
    </ligand>
</feature>
<comment type="miscellaneous">
    <text evidence="3">Although this enzyme belongs to the family of MTA phosphorylases based on sequence homology, it has been shown that conserved amino acid substitutions in the substrate binding pocket convert the substrate specificity of this enzyme from 6-aminopurines to 6-oxopurines.</text>
</comment>
<keyword evidence="1 3" id="KW-0328">Glycosyltransferase</keyword>
<dbReference type="PATRIC" id="fig|1203554.3.peg.576"/>
<comment type="function">
    <text evidence="3">Purine nucleoside phosphorylase which is highly specific for 6-oxopurine nucleosides. Cleaves guanosine or inosine to respective bases and sugar-1-phosphate molecules. Involved in purine salvage.</text>
</comment>
<dbReference type="eggNOG" id="COG0005">
    <property type="taxonomic scope" value="Bacteria"/>
</dbReference>
<dbReference type="GO" id="GO:0006166">
    <property type="term" value="P:purine ribonucleoside salvage"/>
    <property type="evidence" value="ECO:0007669"/>
    <property type="project" value="UniProtKB-UniRule"/>
</dbReference>
<dbReference type="GO" id="GO:0005829">
    <property type="term" value="C:cytosol"/>
    <property type="evidence" value="ECO:0007669"/>
    <property type="project" value="TreeGrafter"/>
</dbReference>
<evidence type="ECO:0000259" key="4">
    <source>
        <dbReference type="Pfam" id="PF01048"/>
    </source>
</evidence>
<dbReference type="UniPathway" id="UPA00606"/>
<name>S3C0F0_9BURK</name>
<dbReference type="PANTHER" id="PTHR42679:SF2">
    <property type="entry name" value="S-METHYL-5'-THIOADENOSINE PHOSPHORYLASE"/>
    <property type="match status" value="1"/>
</dbReference>
<feature type="domain" description="Nucleoside phosphorylase" evidence="4">
    <location>
        <begin position="2"/>
        <end position="243"/>
    </location>
</feature>
<dbReference type="GO" id="GO:0017061">
    <property type="term" value="F:S-methyl-5-thioadenosine phosphorylase activity"/>
    <property type="evidence" value="ECO:0007669"/>
    <property type="project" value="InterPro"/>
</dbReference>
<dbReference type="InterPro" id="IPR010044">
    <property type="entry name" value="MTAP"/>
</dbReference>
<reference evidence="5 6" key="1">
    <citation type="submission" date="2013-04" db="EMBL/GenBank/DDBJ databases">
        <title>The Genome Sequence of Sutterella wadsworthensis HGA0223.</title>
        <authorList>
            <consortium name="The Broad Institute Genomics Platform"/>
            <person name="Earl A."/>
            <person name="Ward D."/>
            <person name="Feldgarden M."/>
            <person name="Gevers D."/>
            <person name="Schmidt T.M."/>
            <person name="Dover J."/>
            <person name="Dai D."/>
            <person name="Walker B."/>
            <person name="Young S."/>
            <person name="Zeng Q."/>
            <person name="Gargeya S."/>
            <person name="Fitzgerald M."/>
            <person name="Haas B."/>
            <person name="Abouelleil A."/>
            <person name="Allen A.W."/>
            <person name="Alvarado L."/>
            <person name="Arachchi H.M."/>
            <person name="Berlin A.M."/>
            <person name="Chapman S.B."/>
            <person name="Gainer-Dewar J."/>
            <person name="Goldberg J."/>
            <person name="Griggs A."/>
            <person name="Gujja S."/>
            <person name="Hansen M."/>
            <person name="Howarth C."/>
            <person name="Imamovic A."/>
            <person name="Ireland A."/>
            <person name="Larimer J."/>
            <person name="McCowan C."/>
            <person name="Murphy C."/>
            <person name="Pearson M."/>
            <person name="Poon T.W."/>
            <person name="Priest M."/>
            <person name="Roberts A."/>
            <person name="Saif S."/>
            <person name="Shea T."/>
            <person name="Sisk P."/>
            <person name="Sykes S."/>
            <person name="Wortman J."/>
            <person name="Nusbaum C."/>
            <person name="Birren B."/>
        </authorList>
    </citation>
    <scope>NUCLEOTIDE SEQUENCE [LARGE SCALE GENOMIC DNA]</scope>
    <source>
        <strain evidence="5 6">HGA0223</strain>
    </source>
</reference>
<dbReference type="NCBIfam" id="NF006599">
    <property type="entry name" value="PRK09136.1"/>
    <property type="match status" value="1"/>
</dbReference>
<dbReference type="RefSeq" id="WP_016473959.1">
    <property type="nucleotide sequence ID" value="NZ_KE150480.1"/>
</dbReference>
<feature type="site" description="Important for substrate specificity" evidence="3">
    <location>
        <position position="221"/>
    </location>
</feature>
<feature type="binding site" evidence="3">
    <location>
        <position position="183"/>
    </location>
    <ligand>
        <name>substrate</name>
    </ligand>
</feature>
<dbReference type="InterPro" id="IPR035994">
    <property type="entry name" value="Nucleoside_phosphorylase_sf"/>
</dbReference>
<keyword evidence="2 3" id="KW-0808">Transferase</keyword>